<reference evidence="1" key="1">
    <citation type="submission" date="2018-05" db="EMBL/GenBank/DDBJ databases">
        <authorList>
            <person name="Lanie J.A."/>
            <person name="Ng W.-L."/>
            <person name="Kazmierczak K.M."/>
            <person name="Andrzejewski T.M."/>
            <person name="Davidsen T.M."/>
            <person name="Wayne K.J."/>
            <person name="Tettelin H."/>
            <person name="Glass J.I."/>
            <person name="Rusch D."/>
            <person name="Podicherti R."/>
            <person name="Tsui H.-C.T."/>
            <person name="Winkler M.E."/>
        </authorList>
    </citation>
    <scope>NUCLEOTIDE SEQUENCE</scope>
</reference>
<organism evidence="1">
    <name type="scientific">marine metagenome</name>
    <dbReference type="NCBI Taxonomy" id="408172"/>
    <lineage>
        <taxon>unclassified sequences</taxon>
        <taxon>metagenomes</taxon>
        <taxon>ecological metagenomes</taxon>
    </lineage>
</organism>
<sequence length="115" mass="12965">MLPSYRFGLTPAVPVGTRIVTQCFYSRIAGHPANGFFSRFTLGITGLDIKGPGTHFSENSSTLPLFFKAAQRPLQRFLFSYLYFNHFYHLLKGYLWSSLIDSSRIKTAGDINGCF</sequence>
<protein>
    <submittedName>
        <fullName evidence="1">Uncharacterized protein</fullName>
    </submittedName>
</protein>
<gene>
    <name evidence="1" type="ORF">METZ01_LOCUS28537</name>
</gene>
<name>A0A381QDD8_9ZZZZ</name>
<dbReference type="AlphaFoldDB" id="A0A381QDD8"/>
<evidence type="ECO:0000313" key="1">
    <source>
        <dbReference type="EMBL" id="SUZ75683.1"/>
    </source>
</evidence>
<dbReference type="EMBL" id="UINC01001254">
    <property type="protein sequence ID" value="SUZ75683.1"/>
    <property type="molecule type" value="Genomic_DNA"/>
</dbReference>
<accession>A0A381QDD8</accession>
<proteinExistence type="predicted"/>